<name>I9NMB1_9FIRM</name>
<organism evidence="1 2">
    <name type="scientific">Pelosinus fermentans JBW45</name>
    <dbReference type="NCBI Taxonomy" id="1192197"/>
    <lineage>
        <taxon>Bacteria</taxon>
        <taxon>Bacillati</taxon>
        <taxon>Bacillota</taxon>
        <taxon>Negativicutes</taxon>
        <taxon>Selenomonadales</taxon>
        <taxon>Sporomusaceae</taxon>
        <taxon>Pelosinus</taxon>
    </lineage>
</organism>
<reference evidence="1 2" key="1">
    <citation type="journal article" date="2015" name="Genome Announc.">
        <title>Complete Genome Sequence of Pelosinus fermentans JBW45, a Member of a Remarkably Competitive Group of Negativicutes in the Firmicutes Phylum.</title>
        <authorList>
            <person name="De Leon K.B."/>
            <person name="Utturkar S.M."/>
            <person name="Camilleri L.B."/>
            <person name="Elias D.A."/>
            <person name="Arkin A.P."/>
            <person name="Fields M.W."/>
            <person name="Brown S.D."/>
            <person name="Wall J.D."/>
        </authorList>
    </citation>
    <scope>NUCLEOTIDE SEQUENCE [LARGE SCALE GENOMIC DNA]</scope>
    <source>
        <strain evidence="1 2">JBW45</strain>
    </source>
</reference>
<proteinExistence type="predicted"/>
<sequence length="289" mass="33422">MLEEPNLFYIKPQNPDVIVENMQEYANYKTGTFKYKSEIENGKCNEYARGVFYENKDRTPLNVVLVHGWKQDNERIEAIYLKPFMEQSYNMYFITLPYHTERQGHNSLYNGELMLSANIERTLSSIRQAVVDMRALINWLKSTGDKVVLVGISLGGLMVTTTVEENIDGSISVFAPNELSHTIWNTIPGKYIKIDLQENAFTYCQLKKCWDITNTSNFATKIPKEKVLILSALYDKYIDFKDADKLWETWERPERKLYHCGHAGIALCKRSIANNSLEFIKKNVLGEVC</sequence>
<protein>
    <recommendedName>
        <fullName evidence="3">Alpha/beta hydrolase</fullName>
    </recommendedName>
</protein>
<gene>
    <name evidence="1" type="ORF">JBW_01594</name>
</gene>
<evidence type="ECO:0008006" key="3">
    <source>
        <dbReference type="Google" id="ProtNLM"/>
    </source>
</evidence>
<evidence type="ECO:0000313" key="2">
    <source>
        <dbReference type="Proteomes" id="UP000005361"/>
    </source>
</evidence>
<dbReference type="Proteomes" id="UP000005361">
    <property type="component" value="Chromosome"/>
</dbReference>
<dbReference type="Gene3D" id="3.40.50.1820">
    <property type="entry name" value="alpha/beta hydrolase"/>
    <property type="match status" value="1"/>
</dbReference>
<dbReference type="STRING" id="1192197.JBW_01594"/>
<dbReference type="PANTHER" id="PTHR13617:SF14">
    <property type="entry name" value="PROTEIN ABHD18"/>
    <property type="match status" value="1"/>
</dbReference>
<dbReference type="SUPFAM" id="SSF53474">
    <property type="entry name" value="alpha/beta-Hydrolases"/>
    <property type="match status" value="1"/>
</dbReference>
<accession>I9NMB1</accession>
<dbReference type="KEGG" id="pft:JBW_01594"/>
<dbReference type="PANTHER" id="PTHR13617">
    <property type="entry name" value="PROTEIN ABHD18"/>
    <property type="match status" value="1"/>
</dbReference>
<evidence type="ECO:0000313" key="1">
    <source>
        <dbReference type="EMBL" id="AJQ26944.1"/>
    </source>
</evidence>
<dbReference type="HOGENOM" id="CLU_074037_0_0_9"/>
<dbReference type="RefSeq" id="WP_007959775.1">
    <property type="nucleotide sequence ID" value="NZ_CP010978.1"/>
</dbReference>
<reference evidence="2" key="2">
    <citation type="submission" date="2015-02" db="EMBL/GenBank/DDBJ databases">
        <title>Complete Genome Sequence of Pelosinus fermentans JBW45.</title>
        <authorList>
            <person name="De Leon K.B."/>
            <person name="Utturkar S.M."/>
            <person name="Camilleri L.B."/>
            <person name="Arkin A.P."/>
            <person name="Fields M.W."/>
            <person name="Brown S.D."/>
            <person name="Wall J.D."/>
        </authorList>
    </citation>
    <scope>NUCLEOTIDE SEQUENCE [LARGE SCALE GENOMIC DNA]</scope>
    <source>
        <strain evidence="2">JBW45</strain>
    </source>
</reference>
<dbReference type="InterPro" id="IPR029058">
    <property type="entry name" value="AB_hydrolase_fold"/>
</dbReference>
<dbReference type="EMBL" id="CP010978">
    <property type="protein sequence ID" value="AJQ26944.1"/>
    <property type="molecule type" value="Genomic_DNA"/>
</dbReference>
<dbReference type="OrthoDB" id="1679217at2"/>
<dbReference type="AlphaFoldDB" id="I9NMB1"/>